<sequence length="344" mass="37419">MSNPLLVNVGNPGISYTPAQTLELVSRAGARKGRTKPHIVFISAVSGGCMVGFAVAAFLAVVTAPWYQENAPGFIRMIGALIFPSGLVMIVLTGAELFTGTTMFTTVAVLHGRLSVWRMLLHWFLCFWGNFAGSLFVTLIIFGYGGGFDSPPYRDQVIATATSKQVTPSFHQIFLRGIGCNWLVCMAIYLGMQAKDINSKIVAMWWPIFAFGAAGLEHVVANMSFIPLAIFHGTPDLSIGLYIWKGIIPSGLGNIIGGALFCGVYYWWIFIYRESEIMVDGTYYEHQPQHVAREVQNLDAEKGAAPEAAAVRTGAERDMEAGSLNMRKPPLSGSEYSSVTNLGN</sequence>
<evidence type="ECO:0000256" key="1">
    <source>
        <dbReference type="ARBA" id="ARBA00004141"/>
    </source>
</evidence>
<dbReference type="PANTHER" id="PTHR30520:SF6">
    <property type="entry name" value="FORMATE_NITRATE FAMILY TRANSPORTER (EUROFUNG)"/>
    <property type="match status" value="1"/>
</dbReference>
<dbReference type="Proteomes" id="UP001283341">
    <property type="component" value="Unassembled WGS sequence"/>
</dbReference>
<feature type="transmembrane region" description="Helical" evidence="8">
    <location>
        <begin position="204"/>
        <end position="230"/>
    </location>
</feature>
<keyword evidence="2" id="KW-0813">Transport</keyword>
<reference evidence="9" key="1">
    <citation type="journal article" date="2023" name="Mol. Phylogenet. Evol.">
        <title>Genome-scale phylogeny and comparative genomics of the fungal order Sordariales.</title>
        <authorList>
            <person name="Hensen N."/>
            <person name="Bonometti L."/>
            <person name="Westerberg I."/>
            <person name="Brannstrom I.O."/>
            <person name="Guillou S."/>
            <person name="Cros-Aarteil S."/>
            <person name="Calhoun S."/>
            <person name="Haridas S."/>
            <person name="Kuo A."/>
            <person name="Mondo S."/>
            <person name="Pangilinan J."/>
            <person name="Riley R."/>
            <person name="LaButti K."/>
            <person name="Andreopoulos B."/>
            <person name="Lipzen A."/>
            <person name="Chen C."/>
            <person name="Yan M."/>
            <person name="Daum C."/>
            <person name="Ng V."/>
            <person name="Clum A."/>
            <person name="Steindorff A."/>
            <person name="Ohm R.A."/>
            <person name="Martin F."/>
            <person name="Silar P."/>
            <person name="Natvig D.O."/>
            <person name="Lalanne C."/>
            <person name="Gautier V."/>
            <person name="Ament-Velasquez S.L."/>
            <person name="Kruys A."/>
            <person name="Hutchinson M.I."/>
            <person name="Powell A.J."/>
            <person name="Barry K."/>
            <person name="Miller A.N."/>
            <person name="Grigoriev I.V."/>
            <person name="Debuchy R."/>
            <person name="Gladieux P."/>
            <person name="Hiltunen Thoren M."/>
            <person name="Johannesson H."/>
        </authorList>
    </citation>
    <scope>NUCLEOTIDE SEQUENCE</scope>
    <source>
        <strain evidence="9">CBS 118394</strain>
    </source>
</reference>
<evidence type="ECO:0000313" key="10">
    <source>
        <dbReference type="Proteomes" id="UP001283341"/>
    </source>
</evidence>
<name>A0AAE0HX41_9PEZI</name>
<dbReference type="GO" id="GO:0015707">
    <property type="term" value="P:nitrite transport"/>
    <property type="evidence" value="ECO:0007669"/>
    <property type="project" value="TreeGrafter"/>
</dbReference>
<dbReference type="PANTHER" id="PTHR30520">
    <property type="entry name" value="FORMATE TRANSPORTER-RELATED"/>
    <property type="match status" value="1"/>
</dbReference>
<comment type="similarity">
    <text evidence="6">Belongs to the FNT transporter (TC 1.A.16) family.</text>
</comment>
<evidence type="ECO:0000256" key="6">
    <source>
        <dbReference type="ARBA" id="ARBA00049660"/>
    </source>
</evidence>
<feature type="transmembrane region" description="Helical" evidence="8">
    <location>
        <begin position="39"/>
        <end position="62"/>
    </location>
</feature>
<accession>A0AAE0HX41</accession>
<keyword evidence="10" id="KW-1185">Reference proteome</keyword>
<dbReference type="EMBL" id="JAUEDM010000006">
    <property type="protein sequence ID" value="KAK3314475.1"/>
    <property type="molecule type" value="Genomic_DNA"/>
</dbReference>
<dbReference type="InterPro" id="IPR024002">
    <property type="entry name" value="For/NO2_transpt_CS"/>
</dbReference>
<evidence type="ECO:0000256" key="4">
    <source>
        <dbReference type="ARBA" id="ARBA00022989"/>
    </source>
</evidence>
<dbReference type="InterPro" id="IPR023271">
    <property type="entry name" value="Aquaporin-like"/>
</dbReference>
<evidence type="ECO:0000256" key="5">
    <source>
        <dbReference type="ARBA" id="ARBA00023136"/>
    </source>
</evidence>
<comment type="caution">
    <text evidence="9">The sequence shown here is derived from an EMBL/GenBank/DDBJ whole genome shotgun (WGS) entry which is preliminary data.</text>
</comment>
<dbReference type="GO" id="GO:0005886">
    <property type="term" value="C:plasma membrane"/>
    <property type="evidence" value="ECO:0007669"/>
    <property type="project" value="TreeGrafter"/>
</dbReference>
<reference evidence="9" key="2">
    <citation type="submission" date="2023-06" db="EMBL/GenBank/DDBJ databases">
        <authorList>
            <consortium name="Lawrence Berkeley National Laboratory"/>
            <person name="Haridas S."/>
            <person name="Hensen N."/>
            <person name="Bonometti L."/>
            <person name="Westerberg I."/>
            <person name="Brannstrom I.O."/>
            <person name="Guillou S."/>
            <person name="Cros-Aarteil S."/>
            <person name="Calhoun S."/>
            <person name="Kuo A."/>
            <person name="Mondo S."/>
            <person name="Pangilinan J."/>
            <person name="Riley R."/>
            <person name="Labutti K."/>
            <person name="Andreopoulos B."/>
            <person name="Lipzen A."/>
            <person name="Chen C."/>
            <person name="Yanf M."/>
            <person name="Daum C."/>
            <person name="Ng V."/>
            <person name="Clum A."/>
            <person name="Steindorff A."/>
            <person name="Ohm R."/>
            <person name="Martin F."/>
            <person name="Silar P."/>
            <person name="Natvig D."/>
            <person name="Lalanne C."/>
            <person name="Gautier V."/>
            <person name="Ament-Velasquez S.L."/>
            <person name="Kruys A."/>
            <person name="Hutchinson M.I."/>
            <person name="Powell A.J."/>
            <person name="Barry K."/>
            <person name="Miller A.N."/>
            <person name="Grigoriev I.V."/>
            <person name="Debuchy R."/>
            <person name="Gladieux P."/>
            <person name="Thoren M.H."/>
            <person name="Johannesson H."/>
        </authorList>
    </citation>
    <scope>NUCLEOTIDE SEQUENCE</scope>
    <source>
        <strain evidence="9">CBS 118394</strain>
    </source>
</reference>
<evidence type="ECO:0000256" key="7">
    <source>
        <dbReference type="SAM" id="MobiDB-lite"/>
    </source>
</evidence>
<keyword evidence="5 8" id="KW-0472">Membrane</keyword>
<feature type="region of interest" description="Disordered" evidence="7">
    <location>
        <begin position="322"/>
        <end position="344"/>
    </location>
</feature>
<dbReference type="PROSITE" id="PS01005">
    <property type="entry name" value="FORMATE_NITRITE_TP_1"/>
    <property type="match status" value="1"/>
</dbReference>
<dbReference type="GO" id="GO:0015513">
    <property type="term" value="F:high-affinity secondary active nitrite transmembrane transporter activity"/>
    <property type="evidence" value="ECO:0007669"/>
    <property type="project" value="TreeGrafter"/>
</dbReference>
<evidence type="ECO:0000256" key="8">
    <source>
        <dbReference type="SAM" id="Phobius"/>
    </source>
</evidence>
<proteinExistence type="inferred from homology"/>
<dbReference type="Gene3D" id="1.20.1080.10">
    <property type="entry name" value="Glycerol uptake facilitator protein"/>
    <property type="match status" value="1"/>
</dbReference>
<evidence type="ECO:0000313" key="9">
    <source>
        <dbReference type="EMBL" id="KAK3314475.1"/>
    </source>
</evidence>
<keyword evidence="4 8" id="KW-1133">Transmembrane helix</keyword>
<feature type="transmembrane region" description="Helical" evidence="8">
    <location>
        <begin position="173"/>
        <end position="192"/>
    </location>
</feature>
<evidence type="ECO:0000256" key="3">
    <source>
        <dbReference type="ARBA" id="ARBA00022692"/>
    </source>
</evidence>
<feature type="transmembrane region" description="Helical" evidence="8">
    <location>
        <begin position="120"/>
        <end position="144"/>
    </location>
</feature>
<dbReference type="InterPro" id="IPR000292">
    <property type="entry name" value="For/NO2_transpt"/>
</dbReference>
<feature type="transmembrane region" description="Helical" evidence="8">
    <location>
        <begin position="74"/>
        <end position="99"/>
    </location>
</feature>
<protein>
    <submittedName>
        <fullName evidence="9">Formate/nitrite transporter-domain-containing protein</fullName>
    </submittedName>
</protein>
<organism evidence="9 10">
    <name type="scientific">Apodospora peruviana</name>
    <dbReference type="NCBI Taxonomy" id="516989"/>
    <lineage>
        <taxon>Eukaryota</taxon>
        <taxon>Fungi</taxon>
        <taxon>Dikarya</taxon>
        <taxon>Ascomycota</taxon>
        <taxon>Pezizomycotina</taxon>
        <taxon>Sordariomycetes</taxon>
        <taxon>Sordariomycetidae</taxon>
        <taxon>Sordariales</taxon>
        <taxon>Lasiosphaeriaceae</taxon>
        <taxon>Apodospora</taxon>
    </lineage>
</organism>
<evidence type="ECO:0000256" key="2">
    <source>
        <dbReference type="ARBA" id="ARBA00022448"/>
    </source>
</evidence>
<feature type="compositionally biased region" description="Polar residues" evidence="7">
    <location>
        <begin position="334"/>
        <end position="344"/>
    </location>
</feature>
<dbReference type="AlphaFoldDB" id="A0AAE0HX41"/>
<dbReference type="FunFam" id="1.20.1080.10:FF:000011">
    <property type="entry name" value="Formate family transporter"/>
    <property type="match status" value="1"/>
</dbReference>
<gene>
    <name evidence="9" type="ORF">B0H66DRAFT_626989</name>
</gene>
<dbReference type="Pfam" id="PF01226">
    <property type="entry name" value="Form_Nir_trans"/>
    <property type="match status" value="1"/>
</dbReference>
<keyword evidence="3 8" id="KW-0812">Transmembrane</keyword>
<comment type="subcellular location">
    <subcellularLocation>
        <location evidence="1">Membrane</location>
        <topology evidence="1">Multi-pass membrane protein</topology>
    </subcellularLocation>
</comment>
<feature type="transmembrane region" description="Helical" evidence="8">
    <location>
        <begin position="242"/>
        <end position="268"/>
    </location>
</feature>